<dbReference type="AlphaFoldDB" id="A0AAN7HA39"/>
<proteinExistence type="predicted"/>
<protein>
    <submittedName>
        <fullName evidence="1">Uncharacterized protein</fullName>
    </submittedName>
</protein>
<comment type="caution">
    <text evidence="1">The sequence shown here is derived from an EMBL/GenBank/DDBJ whole genome shotgun (WGS) entry which is preliminary data.</text>
</comment>
<name>A0AAN7HA39_9PEZI</name>
<sequence length="177" mass="17787">MDKTQAISDAIELITLSVRKIAGTLNAKLGRLMQAAKKIGVPEKGADTAVVNVVWQNALLTGVFNFNELIDGSFKSYLVKVGVSGVYGGTIGGFSMWIDHPFFSNGAVLGVLLGSALDTFSLVSTGDWARFGKNLGLNLVGTGVAWGAGSVGSVAGGAIGGPVGAANGAIAFGLGAG</sequence>
<evidence type="ECO:0000313" key="2">
    <source>
        <dbReference type="Proteomes" id="UP001303760"/>
    </source>
</evidence>
<reference evidence="1" key="2">
    <citation type="submission" date="2023-05" db="EMBL/GenBank/DDBJ databases">
        <authorList>
            <consortium name="Lawrence Berkeley National Laboratory"/>
            <person name="Steindorff A."/>
            <person name="Hensen N."/>
            <person name="Bonometti L."/>
            <person name="Westerberg I."/>
            <person name="Brannstrom I.O."/>
            <person name="Guillou S."/>
            <person name="Cros-Aarteil S."/>
            <person name="Calhoun S."/>
            <person name="Haridas S."/>
            <person name="Kuo A."/>
            <person name="Mondo S."/>
            <person name="Pangilinan J."/>
            <person name="Riley R."/>
            <person name="Labutti K."/>
            <person name="Andreopoulos B."/>
            <person name="Lipzen A."/>
            <person name="Chen C."/>
            <person name="Yanf M."/>
            <person name="Daum C."/>
            <person name="Ng V."/>
            <person name="Clum A."/>
            <person name="Ohm R."/>
            <person name="Martin F."/>
            <person name="Silar P."/>
            <person name="Natvig D."/>
            <person name="Lalanne C."/>
            <person name="Gautier V."/>
            <person name="Ament-Velasquez S.L."/>
            <person name="Kruys A."/>
            <person name="Hutchinson M.I."/>
            <person name="Powell A.J."/>
            <person name="Barry K."/>
            <person name="Miller A.N."/>
            <person name="Grigoriev I.V."/>
            <person name="Debuchy R."/>
            <person name="Gladieux P."/>
            <person name="Thoren M.H."/>
            <person name="Johannesson H."/>
        </authorList>
    </citation>
    <scope>NUCLEOTIDE SEQUENCE</scope>
    <source>
        <strain evidence="1">CBS 532.94</strain>
    </source>
</reference>
<keyword evidence="2" id="KW-1185">Reference proteome</keyword>
<evidence type="ECO:0000313" key="1">
    <source>
        <dbReference type="EMBL" id="KAK4235923.1"/>
    </source>
</evidence>
<reference evidence="1" key="1">
    <citation type="journal article" date="2023" name="Mol. Phylogenet. Evol.">
        <title>Genome-scale phylogeny and comparative genomics of the fungal order Sordariales.</title>
        <authorList>
            <person name="Hensen N."/>
            <person name="Bonometti L."/>
            <person name="Westerberg I."/>
            <person name="Brannstrom I.O."/>
            <person name="Guillou S."/>
            <person name="Cros-Aarteil S."/>
            <person name="Calhoun S."/>
            <person name="Haridas S."/>
            <person name="Kuo A."/>
            <person name="Mondo S."/>
            <person name="Pangilinan J."/>
            <person name="Riley R."/>
            <person name="LaButti K."/>
            <person name="Andreopoulos B."/>
            <person name="Lipzen A."/>
            <person name="Chen C."/>
            <person name="Yan M."/>
            <person name="Daum C."/>
            <person name="Ng V."/>
            <person name="Clum A."/>
            <person name="Steindorff A."/>
            <person name="Ohm R.A."/>
            <person name="Martin F."/>
            <person name="Silar P."/>
            <person name="Natvig D.O."/>
            <person name="Lalanne C."/>
            <person name="Gautier V."/>
            <person name="Ament-Velasquez S.L."/>
            <person name="Kruys A."/>
            <person name="Hutchinson M.I."/>
            <person name="Powell A.J."/>
            <person name="Barry K."/>
            <person name="Miller A.N."/>
            <person name="Grigoriev I.V."/>
            <person name="Debuchy R."/>
            <person name="Gladieux P."/>
            <person name="Hiltunen Thoren M."/>
            <person name="Johannesson H."/>
        </authorList>
    </citation>
    <scope>NUCLEOTIDE SEQUENCE</scope>
    <source>
        <strain evidence="1">CBS 532.94</strain>
    </source>
</reference>
<dbReference type="Proteomes" id="UP001303760">
    <property type="component" value="Unassembled WGS sequence"/>
</dbReference>
<accession>A0AAN7HA39</accession>
<organism evidence="1 2">
    <name type="scientific">Achaetomium macrosporum</name>
    <dbReference type="NCBI Taxonomy" id="79813"/>
    <lineage>
        <taxon>Eukaryota</taxon>
        <taxon>Fungi</taxon>
        <taxon>Dikarya</taxon>
        <taxon>Ascomycota</taxon>
        <taxon>Pezizomycotina</taxon>
        <taxon>Sordariomycetes</taxon>
        <taxon>Sordariomycetidae</taxon>
        <taxon>Sordariales</taxon>
        <taxon>Chaetomiaceae</taxon>
        <taxon>Achaetomium</taxon>
    </lineage>
</organism>
<dbReference type="EMBL" id="MU860228">
    <property type="protein sequence ID" value="KAK4235923.1"/>
    <property type="molecule type" value="Genomic_DNA"/>
</dbReference>
<gene>
    <name evidence="1" type="ORF">C8A03DRAFT_36216</name>
</gene>